<dbReference type="InterPro" id="IPR036423">
    <property type="entry name" value="SOD-like_Cu/Zn_dom_sf"/>
</dbReference>
<evidence type="ECO:0000256" key="3">
    <source>
        <dbReference type="ARBA" id="ARBA00023157"/>
    </source>
</evidence>
<dbReference type="InterPro" id="IPR036084">
    <property type="entry name" value="Ser_inhib-like_sf"/>
</dbReference>
<dbReference type="PROSITE" id="PS51162">
    <property type="entry name" value="THYROGLOBULIN_1_2"/>
    <property type="match status" value="1"/>
</dbReference>
<evidence type="ECO:0000313" key="7">
    <source>
        <dbReference type="Proteomes" id="UP000274131"/>
    </source>
</evidence>
<dbReference type="AlphaFoldDB" id="A0A0N4UZK2"/>
<sequence length="836" mass="91684">MGEYCASDGFCCLIQSNKELPMPLLSSVNKSSNSVLVDKSQPCPDGSNWMRKCATDSDCNSKDELCAEGKCCAVCSQRRRQVLDELPTTNVLGVYLPKCTNDGKFYRPRQCRIGTDTCFCVNTYGRTIAMVYENNADDKDVCITWRNLIIKNNNSTIHDETVCGANEVYVSCFDPCQPTCNALNRKACRLDTCVGGCHCREGYVRVGSNPQAVCVPASQCIQYTPITADQCTDPLKEYSLCGSACPISCATRTVPQNECTERCVAGCFCRIPYILENGRDPQNSRCILPAQCPLDITIQPSKYPSDFQTSNSVTQPNRTPNFQVPIRDFRFPISINYFNPPAHYNTLSANVRGYPCTDPLKNFLICGSSCPVGCNNRVAKTCGTQCESGCFCRPPYILKDASNLNSGCVLPEKCPAVQVPQQTCVDPRKQWVSCQSSNCNPSCSNPTGTCQMMSCKPGCVCREPYILKDHSDSNSRCILPSECPLKSQCDDPLKEFRYCASSCPMGCNNRNPKTCTPCVSGCFCKLGYCLFRCVQKKTEPWVAYQVAKQKFCFCLQQSSKFSVIQFIVDDSDCPKNTADNNGKLCNSSWDCPTSQKCCPLTNRDPGSWKERRCTCSDPHAIWNSCGSLCPEYCGEPSIPVCSETCNPGCHCAPGYVRARNDINAPCVLRSQCIIIVGSGESEESPQVPRNPFEDEQIIAVVFFNDAEKKIFGKLSVASLKNNKVKIFGNFNGLPFGEHAVVIHQSGDVSNSCKNIGLPLRLDNSTEEITSVGNVKVAENTTVVEISKILDWPDAQMIAGRSVAVHSTSIDDFSNSTAMANNSDTVITCGTVGVVSR</sequence>
<proteinExistence type="predicted"/>
<dbReference type="InterPro" id="IPR036857">
    <property type="entry name" value="Thyroglobulin_1_sf"/>
</dbReference>
<dbReference type="CDD" id="cd00191">
    <property type="entry name" value="TY"/>
    <property type="match status" value="1"/>
</dbReference>
<dbReference type="Gene3D" id="2.10.25.10">
    <property type="entry name" value="Laminin"/>
    <property type="match status" value="5"/>
</dbReference>
<dbReference type="InterPro" id="IPR051368">
    <property type="entry name" value="SerProtInhib-TIL_Domain"/>
</dbReference>
<reference evidence="6 7" key="2">
    <citation type="submission" date="2018-10" db="EMBL/GenBank/DDBJ databases">
        <authorList>
            <consortium name="Pathogen Informatics"/>
        </authorList>
    </citation>
    <scope>NUCLEOTIDE SEQUENCE [LARGE SCALE GENOMIC DNA]</scope>
</reference>
<accession>A0A0N4UZK2</accession>
<evidence type="ECO:0000256" key="4">
    <source>
        <dbReference type="PROSITE-ProRule" id="PRU00500"/>
    </source>
</evidence>
<evidence type="ECO:0000259" key="5">
    <source>
        <dbReference type="PROSITE" id="PS51162"/>
    </source>
</evidence>
<name>A0A0N4UZK2_ENTVE</name>
<dbReference type="STRING" id="51028.A0A0N4UZK2"/>
<dbReference type="Proteomes" id="UP000274131">
    <property type="component" value="Unassembled WGS sequence"/>
</dbReference>
<dbReference type="Pfam" id="PF01826">
    <property type="entry name" value="TIL"/>
    <property type="match status" value="4"/>
</dbReference>
<comment type="caution">
    <text evidence="4">Lacks conserved residue(s) required for the propagation of feature annotation.</text>
</comment>
<dbReference type="GO" id="GO:0006801">
    <property type="term" value="P:superoxide metabolic process"/>
    <property type="evidence" value="ECO:0007669"/>
    <property type="project" value="InterPro"/>
</dbReference>
<evidence type="ECO:0000256" key="2">
    <source>
        <dbReference type="ARBA" id="ARBA00022900"/>
    </source>
</evidence>
<keyword evidence="7" id="KW-1185">Reference proteome</keyword>
<feature type="disulfide bond" evidence="4">
    <location>
        <begin position="111"/>
        <end position="118"/>
    </location>
</feature>
<organism evidence="8">
    <name type="scientific">Enterobius vermicularis</name>
    <name type="common">Human pinworm</name>
    <dbReference type="NCBI Taxonomy" id="51028"/>
    <lineage>
        <taxon>Eukaryota</taxon>
        <taxon>Metazoa</taxon>
        <taxon>Ecdysozoa</taxon>
        <taxon>Nematoda</taxon>
        <taxon>Chromadorea</taxon>
        <taxon>Rhabditida</taxon>
        <taxon>Spirurina</taxon>
        <taxon>Oxyuridomorpha</taxon>
        <taxon>Oxyuroidea</taxon>
        <taxon>Oxyuridae</taxon>
        <taxon>Enterobius</taxon>
    </lineage>
</organism>
<dbReference type="SUPFAM" id="SSF57610">
    <property type="entry name" value="Thyroglobulin type-1 domain"/>
    <property type="match status" value="1"/>
</dbReference>
<evidence type="ECO:0000313" key="6">
    <source>
        <dbReference type="EMBL" id="VDD87624.1"/>
    </source>
</evidence>
<keyword evidence="3 4" id="KW-1015">Disulfide bond</keyword>
<gene>
    <name evidence="6" type="ORF">EVEC_LOCUS2767</name>
</gene>
<dbReference type="InterPro" id="IPR000716">
    <property type="entry name" value="Thyroglobulin_1"/>
</dbReference>
<dbReference type="PANTHER" id="PTHR23259:SF67">
    <property type="entry name" value="THYROGLOBULIN TYPE-1 DOMAIN-CONTAINING PROTEIN"/>
    <property type="match status" value="1"/>
</dbReference>
<dbReference type="OrthoDB" id="6236007at2759"/>
<dbReference type="InterPro" id="IPR002919">
    <property type="entry name" value="TIL_dom"/>
</dbReference>
<reference evidence="8" key="1">
    <citation type="submission" date="2017-02" db="UniProtKB">
        <authorList>
            <consortium name="WormBaseParasite"/>
        </authorList>
    </citation>
    <scope>IDENTIFICATION</scope>
</reference>
<dbReference type="CDD" id="cd19941">
    <property type="entry name" value="TIL"/>
    <property type="match status" value="6"/>
</dbReference>
<dbReference type="Pfam" id="PF00080">
    <property type="entry name" value="Sod_Cu"/>
    <property type="match status" value="1"/>
</dbReference>
<dbReference type="PANTHER" id="PTHR23259">
    <property type="entry name" value="RIDDLE"/>
    <property type="match status" value="1"/>
</dbReference>
<feature type="domain" description="Thyroglobulin type-1" evidence="5">
    <location>
        <begin position="72"/>
        <end position="142"/>
    </location>
</feature>
<dbReference type="EMBL" id="UXUI01007446">
    <property type="protein sequence ID" value="VDD87624.1"/>
    <property type="molecule type" value="Genomic_DNA"/>
</dbReference>
<protein>
    <submittedName>
        <fullName evidence="8">Thyroglobulin type-1 domain-containing protein</fullName>
    </submittedName>
</protein>
<evidence type="ECO:0000256" key="1">
    <source>
        <dbReference type="ARBA" id="ARBA00022690"/>
    </source>
</evidence>
<dbReference type="GO" id="GO:0004867">
    <property type="term" value="F:serine-type endopeptidase inhibitor activity"/>
    <property type="evidence" value="ECO:0007669"/>
    <property type="project" value="UniProtKB-KW"/>
</dbReference>
<keyword evidence="2" id="KW-0722">Serine protease inhibitor</keyword>
<dbReference type="SUPFAM" id="SSF49329">
    <property type="entry name" value="Cu,Zn superoxide dismutase-like"/>
    <property type="match status" value="1"/>
</dbReference>
<evidence type="ECO:0000313" key="8">
    <source>
        <dbReference type="WBParaSite" id="EVEC_0000305901-mRNA-1"/>
    </source>
</evidence>
<dbReference type="InterPro" id="IPR001424">
    <property type="entry name" value="SOD_Cu_Zn_dom"/>
</dbReference>
<dbReference type="GO" id="GO:0046872">
    <property type="term" value="F:metal ion binding"/>
    <property type="evidence" value="ECO:0007669"/>
    <property type="project" value="InterPro"/>
</dbReference>
<keyword evidence="1" id="KW-0646">Protease inhibitor</keyword>
<dbReference type="WBParaSite" id="EVEC_0000305901-mRNA-1">
    <property type="protein sequence ID" value="EVEC_0000305901-mRNA-1"/>
    <property type="gene ID" value="EVEC_0000305901"/>
</dbReference>
<dbReference type="SUPFAM" id="SSF57567">
    <property type="entry name" value="Serine protease inhibitors"/>
    <property type="match status" value="5"/>
</dbReference>
<dbReference type="Gene3D" id="2.60.40.200">
    <property type="entry name" value="Superoxide dismutase, copper/zinc binding domain"/>
    <property type="match status" value="1"/>
</dbReference>